<feature type="chain" id="PRO_5047145656" evidence="1">
    <location>
        <begin position="22"/>
        <end position="255"/>
    </location>
</feature>
<organism evidence="2 3">
    <name type="scientific">Reinekea marina</name>
    <dbReference type="NCBI Taxonomy" id="1310421"/>
    <lineage>
        <taxon>Bacteria</taxon>
        <taxon>Pseudomonadati</taxon>
        <taxon>Pseudomonadota</taxon>
        <taxon>Gammaproteobacteria</taxon>
        <taxon>Oceanospirillales</taxon>
        <taxon>Saccharospirillaceae</taxon>
        <taxon>Reinekea</taxon>
    </lineage>
</organism>
<feature type="signal peptide" evidence="1">
    <location>
        <begin position="1"/>
        <end position="21"/>
    </location>
</feature>
<proteinExistence type="predicted"/>
<dbReference type="Proteomes" id="UP001595710">
    <property type="component" value="Unassembled WGS sequence"/>
</dbReference>
<reference evidence="3" key="1">
    <citation type="journal article" date="2019" name="Int. J. Syst. Evol. Microbiol.">
        <title>The Global Catalogue of Microorganisms (GCM) 10K type strain sequencing project: providing services to taxonomists for standard genome sequencing and annotation.</title>
        <authorList>
            <consortium name="The Broad Institute Genomics Platform"/>
            <consortium name="The Broad Institute Genome Sequencing Center for Infectious Disease"/>
            <person name="Wu L."/>
            <person name="Ma J."/>
        </authorList>
    </citation>
    <scope>NUCLEOTIDE SEQUENCE [LARGE SCALE GENOMIC DNA]</scope>
    <source>
        <strain evidence="3">CECT 8288</strain>
    </source>
</reference>
<dbReference type="EMBL" id="JBHRYN010000006">
    <property type="protein sequence ID" value="MFC3700716.1"/>
    <property type="molecule type" value="Genomic_DNA"/>
</dbReference>
<dbReference type="Gene3D" id="3.20.20.370">
    <property type="entry name" value="Glycoside hydrolase/deacetylase"/>
    <property type="match status" value="1"/>
</dbReference>
<sequence>MKLSITIVKLIAVLLFSTANASASGSITLVLDDLGNQLSAGKAAIDANFVTTVAVMPGRPYSEELARYAHRNKLEVIVHAPMSNTTDFPLGPFGLDKRDGRAALEQNLHDAIASVPYAVGLSNHMGSRLTQDREAMDWVMAALKPYQFYFFDSHTVANSVAWQAADDHQIPWAKRQVFLDHQKDKAFLNKQWQLALKKARQGHHVRVICHPYPETVAFLNQLPIDDLQGIRLLPLSATLNHPVAIRADRNIPQGI</sequence>
<evidence type="ECO:0000313" key="3">
    <source>
        <dbReference type="Proteomes" id="UP001595710"/>
    </source>
</evidence>
<comment type="caution">
    <text evidence="2">The sequence shown here is derived from an EMBL/GenBank/DDBJ whole genome shotgun (WGS) entry which is preliminary data.</text>
</comment>
<name>A0ABV7WNC6_9GAMM</name>
<dbReference type="SUPFAM" id="SSF88713">
    <property type="entry name" value="Glycoside hydrolase/deacetylase"/>
    <property type="match status" value="1"/>
</dbReference>
<dbReference type="InterPro" id="IPR011330">
    <property type="entry name" value="Glyco_hydro/deAcase_b/a-brl"/>
</dbReference>
<dbReference type="Pfam" id="PF04748">
    <property type="entry name" value="Polysacc_deac_2"/>
    <property type="match status" value="1"/>
</dbReference>
<dbReference type="PANTHER" id="PTHR30105:SF2">
    <property type="entry name" value="DIVERGENT POLYSACCHARIDE DEACETYLASE SUPERFAMILY"/>
    <property type="match status" value="1"/>
</dbReference>
<keyword evidence="3" id="KW-1185">Reference proteome</keyword>
<dbReference type="PANTHER" id="PTHR30105">
    <property type="entry name" value="UNCHARACTERIZED YIBQ-RELATED"/>
    <property type="match status" value="1"/>
</dbReference>
<accession>A0ABV7WNC6</accession>
<dbReference type="RefSeq" id="WP_290281091.1">
    <property type="nucleotide sequence ID" value="NZ_JAUFQI010000001.1"/>
</dbReference>
<keyword evidence="1" id="KW-0732">Signal</keyword>
<evidence type="ECO:0000256" key="1">
    <source>
        <dbReference type="SAM" id="SignalP"/>
    </source>
</evidence>
<evidence type="ECO:0000313" key="2">
    <source>
        <dbReference type="EMBL" id="MFC3700716.1"/>
    </source>
</evidence>
<dbReference type="InterPro" id="IPR006837">
    <property type="entry name" value="Divergent_DAC"/>
</dbReference>
<gene>
    <name evidence="2" type="ORF">ACFOND_03610</name>
</gene>
<dbReference type="CDD" id="cd10936">
    <property type="entry name" value="CE4_DAC2"/>
    <property type="match status" value="1"/>
</dbReference>
<protein>
    <submittedName>
        <fullName evidence="2">Divergent polysaccharide deacetylase family protein</fullName>
    </submittedName>
</protein>